<comment type="subcellular location">
    <subcellularLocation>
        <location evidence="6">Cytoplasm</location>
    </subcellularLocation>
</comment>
<evidence type="ECO:0000256" key="2">
    <source>
        <dbReference type="ARBA" id="ARBA00022777"/>
    </source>
</evidence>
<evidence type="ECO:0000256" key="5">
    <source>
        <dbReference type="ARBA" id="ARBA00047925"/>
    </source>
</evidence>
<dbReference type="HAMAP" id="MF_00361">
    <property type="entry name" value="NAD_kinase"/>
    <property type="match status" value="1"/>
</dbReference>
<gene>
    <name evidence="6" type="primary">nadK</name>
    <name evidence="7" type="ORF">HMPREF9306_00817</name>
</gene>
<dbReference type="InterPro" id="IPR017437">
    <property type="entry name" value="ATP-NAD_kinase_PpnK-typ_C"/>
</dbReference>
<dbReference type="GO" id="GO:0006741">
    <property type="term" value="P:NADP+ biosynthetic process"/>
    <property type="evidence" value="ECO:0007669"/>
    <property type="project" value="UniProtKB-UniRule"/>
</dbReference>
<dbReference type="InterPro" id="IPR002504">
    <property type="entry name" value="NADK"/>
</dbReference>
<dbReference type="InterPro" id="IPR017438">
    <property type="entry name" value="ATP-NAD_kinase_N"/>
</dbReference>
<feature type="binding site" evidence="6">
    <location>
        <begin position="187"/>
        <end position="192"/>
    </location>
    <ligand>
        <name>NAD(+)</name>
        <dbReference type="ChEBI" id="CHEBI:57540"/>
    </ligand>
</feature>
<dbReference type="GO" id="GO:0046872">
    <property type="term" value="F:metal ion binding"/>
    <property type="evidence" value="ECO:0007669"/>
    <property type="project" value="UniProtKB-UniRule"/>
</dbReference>
<keyword evidence="3 6" id="KW-0521">NADP</keyword>
<comment type="caution">
    <text evidence="6">Lacks conserved residue(s) required for the propagation of feature annotation.</text>
</comment>
<evidence type="ECO:0000256" key="3">
    <source>
        <dbReference type="ARBA" id="ARBA00022857"/>
    </source>
</evidence>
<comment type="function">
    <text evidence="6">Involved in the regulation of the intracellular balance of NAD and NADP, and is a key enzyme in the biosynthesis of NADP. Catalyzes specifically the phosphorylation on 2'-hydroxyl of the adenosine moiety of NAD to yield NADP.</text>
</comment>
<dbReference type="EMBL" id="AGZR01000005">
    <property type="protein sequence ID" value="EPD33280.1"/>
    <property type="molecule type" value="Genomic_DNA"/>
</dbReference>
<dbReference type="PANTHER" id="PTHR20275:SF0">
    <property type="entry name" value="NAD KINASE"/>
    <property type="match status" value="1"/>
</dbReference>
<dbReference type="NCBIfam" id="NF002892">
    <property type="entry name" value="PRK03372.1"/>
    <property type="match status" value="1"/>
</dbReference>
<dbReference type="SUPFAM" id="SSF111331">
    <property type="entry name" value="NAD kinase/diacylglycerol kinase-like"/>
    <property type="match status" value="1"/>
</dbReference>
<feature type="binding site" evidence="6">
    <location>
        <position position="211"/>
    </location>
    <ligand>
        <name>NAD(+)</name>
        <dbReference type="ChEBI" id="CHEBI:57540"/>
    </ligand>
</feature>
<dbReference type="GO" id="GO:0003951">
    <property type="term" value="F:NAD+ kinase activity"/>
    <property type="evidence" value="ECO:0007669"/>
    <property type="project" value="UniProtKB-UniRule"/>
</dbReference>
<feature type="binding site" evidence="6">
    <location>
        <position position="157"/>
    </location>
    <ligand>
        <name>NAD(+)</name>
        <dbReference type="ChEBI" id="CHEBI:57540"/>
    </ligand>
</feature>
<dbReference type="RefSeq" id="WP_016455655.1">
    <property type="nucleotide sequence ID" value="NZ_KE150269.1"/>
</dbReference>
<evidence type="ECO:0000256" key="4">
    <source>
        <dbReference type="ARBA" id="ARBA00023027"/>
    </source>
</evidence>
<keyword evidence="4 6" id="KW-0520">NAD</keyword>
<feature type="active site" description="Proton acceptor" evidence="6">
    <location>
        <position position="72"/>
    </location>
</feature>
<dbReference type="AlphaFoldDB" id="S2W4U0"/>
<proteinExistence type="inferred from homology"/>
<keyword evidence="1 6" id="KW-0808">Transferase</keyword>
<comment type="similarity">
    <text evidence="6">Belongs to the NAD kinase family.</text>
</comment>
<dbReference type="GO" id="GO:0019674">
    <property type="term" value="P:NAD+ metabolic process"/>
    <property type="evidence" value="ECO:0007669"/>
    <property type="project" value="InterPro"/>
</dbReference>
<keyword evidence="6" id="KW-0547">Nucleotide-binding</keyword>
<dbReference type="GO" id="GO:0005524">
    <property type="term" value="F:ATP binding"/>
    <property type="evidence" value="ECO:0007669"/>
    <property type="project" value="UniProtKB-KW"/>
</dbReference>
<dbReference type="Gene3D" id="3.40.50.10330">
    <property type="entry name" value="Probable inorganic polyphosphate/atp-NAD kinase, domain 1"/>
    <property type="match status" value="1"/>
</dbReference>
<accession>S2W4U0</accession>
<evidence type="ECO:0000256" key="1">
    <source>
        <dbReference type="ARBA" id="ARBA00022679"/>
    </source>
</evidence>
<dbReference type="GO" id="GO:0005737">
    <property type="term" value="C:cytoplasm"/>
    <property type="evidence" value="ECO:0007669"/>
    <property type="project" value="UniProtKB-SubCell"/>
</dbReference>
<comment type="cofactor">
    <cofactor evidence="6">
        <name>a divalent metal cation</name>
        <dbReference type="ChEBI" id="CHEBI:60240"/>
    </cofactor>
</comment>
<comment type="caution">
    <text evidence="7">The sequence shown here is derived from an EMBL/GenBank/DDBJ whole genome shotgun (WGS) entry which is preliminary data.</text>
</comment>
<dbReference type="Pfam" id="PF01513">
    <property type="entry name" value="NAD_kinase"/>
    <property type="match status" value="1"/>
</dbReference>
<feature type="binding site" evidence="6">
    <location>
        <begin position="146"/>
        <end position="147"/>
    </location>
    <ligand>
        <name>NAD(+)</name>
        <dbReference type="ChEBI" id="CHEBI:57540"/>
    </ligand>
</feature>
<dbReference type="Proteomes" id="UP000014417">
    <property type="component" value="Unassembled WGS sequence"/>
</dbReference>
<keyword evidence="2 6" id="KW-0418">Kinase</keyword>
<dbReference type="EC" id="2.7.1.23" evidence="6"/>
<feature type="binding site" evidence="6">
    <location>
        <position position="176"/>
    </location>
    <ligand>
        <name>NAD(+)</name>
        <dbReference type="ChEBI" id="CHEBI:57540"/>
    </ligand>
</feature>
<feature type="binding site" evidence="6">
    <location>
        <begin position="72"/>
        <end position="73"/>
    </location>
    <ligand>
        <name>NAD(+)</name>
        <dbReference type="ChEBI" id="CHEBI:57540"/>
    </ligand>
</feature>
<dbReference type="PATRIC" id="fig|883161.3.peg.815"/>
<dbReference type="OrthoDB" id="9774737at2"/>
<dbReference type="InterPro" id="IPR016064">
    <property type="entry name" value="NAD/diacylglycerol_kinase_sf"/>
</dbReference>
<evidence type="ECO:0000256" key="6">
    <source>
        <dbReference type="HAMAP-Rule" id="MF_00361"/>
    </source>
</evidence>
<sequence>MSRKVAFVVHPAKPEAVDAALEFAQGMSEKAIECLGLGQRAELVADKCANVQICRPEDLTNDVEVMVVFGGDGTILAAAEMAVPHGIPLLGVNLGHVGFLAELDPSNIPELIEQVISRHYDVEERLTLDVSVNDNGEEVWHSFAVNEVTIEKHAKTKMLDLLIEVDGLPLYRFGCDGLLVSTPTGSTAYAFSLSGPVVWPDVEAFLVVPMAAHALFARPLVLAPDSQVDVCVADDTGSQLVLWCDGRRTVDMPPSAKINVKQNAKKMLVARLSEQPFTSRLVKKFKLNVEGFRH</sequence>
<comment type="catalytic activity">
    <reaction evidence="5 6">
        <text>NAD(+) + ATP = ADP + NADP(+) + H(+)</text>
        <dbReference type="Rhea" id="RHEA:18629"/>
        <dbReference type="ChEBI" id="CHEBI:15378"/>
        <dbReference type="ChEBI" id="CHEBI:30616"/>
        <dbReference type="ChEBI" id="CHEBI:57540"/>
        <dbReference type="ChEBI" id="CHEBI:58349"/>
        <dbReference type="ChEBI" id="CHEBI:456216"/>
        <dbReference type="EC" id="2.7.1.23"/>
    </reaction>
</comment>
<dbReference type="HOGENOM" id="CLU_008831_0_0_11"/>
<dbReference type="Gene3D" id="2.60.200.30">
    <property type="entry name" value="Probable inorganic polyphosphate/atp-NAD kinase, domain 2"/>
    <property type="match status" value="1"/>
</dbReference>
<name>S2W4U0_9ACTN</name>
<keyword evidence="6" id="KW-0963">Cytoplasm</keyword>
<dbReference type="Pfam" id="PF20143">
    <property type="entry name" value="NAD_kinase_C"/>
    <property type="match status" value="1"/>
</dbReference>
<reference evidence="7 8" key="1">
    <citation type="submission" date="2013-04" db="EMBL/GenBank/DDBJ databases">
        <title>The Genome Sequence of Propionimicrobium lymphophilum ACS-093-V-SCH5.</title>
        <authorList>
            <consortium name="The Broad Institute Genomics Platform"/>
            <person name="Earl A."/>
            <person name="Ward D."/>
            <person name="Feldgarden M."/>
            <person name="Gevers D."/>
            <person name="Saerens B."/>
            <person name="Vaneechoutte M."/>
            <person name="Walker B."/>
            <person name="Young S."/>
            <person name="Zeng Q."/>
            <person name="Gargeya S."/>
            <person name="Fitzgerald M."/>
            <person name="Haas B."/>
            <person name="Abouelleil A."/>
            <person name="Allen A.W."/>
            <person name="Alvarado L."/>
            <person name="Arachchi H.M."/>
            <person name="Berlin A.M."/>
            <person name="Chapman S.B."/>
            <person name="Gainer-Dewar J."/>
            <person name="Goldberg J."/>
            <person name="Griggs A."/>
            <person name="Gujja S."/>
            <person name="Hansen M."/>
            <person name="Howarth C."/>
            <person name="Imamovic A."/>
            <person name="Ireland A."/>
            <person name="Larimer J."/>
            <person name="McCowan C."/>
            <person name="Murphy C."/>
            <person name="Pearson M."/>
            <person name="Poon T.W."/>
            <person name="Priest M."/>
            <person name="Roberts A."/>
            <person name="Saif S."/>
            <person name="Shea T."/>
            <person name="Sisk P."/>
            <person name="Sykes S."/>
            <person name="Wortman J."/>
            <person name="Nusbaum C."/>
            <person name="Birren B."/>
        </authorList>
    </citation>
    <scope>NUCLEOTIDE SEQUENCE [LARGE SCALE GENOMIC DNA]</scope>
    <source>
        <strain evidence="7 8">ACS-093-V-SCH5</strain>
    </source>
</reference>
<protein>
    <recommendedName>
        <fullName evidence="6">NAD kinase</fullName>
        <ecNumber evidence="6">2.7.1.23</ecNumber>
    </recommendedName>
    <alternativeName>
        <fullName evidence="6">ATP-dependent NAD kinase</fullName>
    </alternativeName>
</protein>
<dbReference type="PANTHER" id="PTHR20275">
    <property type="entry name" value="NAD KINASE"/>
    <property type="match status" value="1"/>
</dbReference>
<organism evidence="7 8">
    <name type="scientific">Propionimicrobium lymphophilum ACS-093-V-SCH5</name>
    <dbReference type="NCBI Taxonomy" id="883161"/>
    <lineage>
        <taxon>Bacteria</taxon>
        <taxon>Bacillati</taxon>
        <taxon>Actinomycetota</taxon>
        <taxon>Actinomycetes</taxon>
        <taxon>Propionibacteriales</taxon>
        <taxon>Propionibacteriaceae</taxon>
        <taxon>Propionimicrobium</taxon>
    </lineage>
</organism>
<evidence type="ECO:0000313" key="7">
    <source>
        <dbReference type="EMBL" id="EPD33280.1"/>
    </source>
</evidence>
<dbReference type="GO" id="GO:0051287">
    <property type="term" value="F:NAD binding"/>
    <property type="evidence" value="ECO:0007669"/>
    <property type="project" value="UniProtKB-ARBA"/>
</dbReference>
<dbReference type="STRING" id="883161.HMPREF9306_00817"/>
<keyword evidence="6" id="KW-0067">ATP-binding</keyword>
<evidence type="ECO:0000313" key="8">
    <source>
        <dbReference type="Proteomes" id="UP000014417"/>
    </source>
</evidence>
<keyword evidence="8" id="KW-1185">Reference proteome</keyword>